<feature type="compositionally biased region" description="Polar residues" evidence="1">
    <location>
        <begin position="368"/>
        <end position="378"/>
    </location>
</feature>
<evidence type="ECO:0000313" key="3">
    <source>
        <dbReference type="Proteomes" id="UP001363622"/>
    </source>
</evidence>
<comment type="caution">
    <text evidence="2">The sequence shown here is derived from an EMBL/GenBank/DDBJ whole genome shotgun (WGS) entry which is preliminary data.</text>
</comment>
<feature type="compositionally biased region" description="Polar residues" evidence="1">
    <location>
        <begin position="195"/>
        <end position="213"/>
    </location>
</feature>
<feature type="region of interest" description="Disordered" evidence="1">
    <location>
        <begin position="165"/>
        <end position="416"/>
    </location>
</feature>
<name>A0ABR1KC70_9PEZI</name>
<organism evidence="2 3">
    <name type="scientific">Phyllosticta citriasiana</name>
    <dbReference type="NCBI Taxonomy" id="595635"/>
    <lineage>
        <taxon>Eukaryota</taxon>
        <taxon>Fungi</taxon>
        <taxon>Dikarya</taxon>
        <taxon>Ascomycota</taxon>
        <taxon>Pezizomycotina</taxon>
        <taxon>Dothideomycetes</taxon>
        <taxon>Dothideomycetes incertae sedis</taxon>
        <taxon>Botryosphaeriales</taxon>
        <taxon>Phyllostictaceae</taxon>
        <taxon>Phyllosticta</taxon>
    </lineage>
</organism>
<proteinExistence type="predicted"/>
<reference evidence="2 3" key="1">
    <citation type="submission" date="2024-04" db="EMBL/GenBank/DDBJ databases">
        <title>Phyllosticta paracitricarpa is synonymous to the EU quarantine fungus P. citricarpa based on phylogenomic analyses.</title>
        <authorList>
            <consortium name="Lawrence Berkeley National Laboratory"/>
            <person name="Van Ingen-Buijs V.A."/>
            <person name="Van Westerhoven A.C."/>
            <person name="Haridas S."/>
            <person name="Skiadas P."/>
            <person name="Martin F."/>
            <person name="Groenewald J.Z."/>
            <person name="Crous P.W."/>
            <person name="Seidl M.F."/>
        </authorList>
    </citation>
    <scope>NUCLEOTIDE SEQUENCE [LARGE SCALE GENOMIC DNA]</scope>
    <source>
        <strain evidence="2 3">CBS 123371</strain>
    </source>
</reference>
<feature type="compositionally biased region" description="Basic and acidic residues" evidence="1">
    <location>
        <begin position="395"/>
        <end position="407"/>
    </location>
</feature>
<evidence type="ECO:0000313" key="2">
    <source>
        <dbReference type="EMBL" id="KAK7511555.1"/>
    </source>
</evidence>
<keyword evidence="3" id="KW-1185">Reference proteome</keyword>
<dbReference type="Proteomes" id="UP001363622">
    <property type="component" value="Unassembled WGS sequence"/>
</dbReference>
<feature type="compositionally biased region" description="Basic and acidic residues" evidence="1">
    <location>
        <begin position="42"/>
        <end position="59"/>
    </location>
</feature>
<sequence length="416" mass="46327">MRRKLPWLKDRESRPRSDTSPTIPPSKQQPARITPAASNETSNDKRSSRGREHGMRTDRTPSTSPPPQPPTQEFMRDGLDADDIWVMVEDEFLDTSRLFTQHLHHAEYHRLKRLVRAKNESVLQNMARPVDLRFEMSIEKRKMKESKIKAEKQAETLRNLGAKNVEATRNSDDSGDDATPWMFDPQLGGLMAGNAPSSSQQLAKLAGSKSNTRAAAGFRATDQKATMKSIIDSRSKQAASNKKSTMDGLAQEIQRVAASDEEADSDDLDGPSLQRESSKSVPPSSISRRENENPSQPQRQTSDPLQSQRRSSLKRPLFEEGGSSGSSAIRRSADATNRLPKLQHSPPREEILGTPSRTSAFSRRVRPSVTSLWTSTEDVSAKDSMPTQNAAIKKRKEETKDGKKSISVDEIPTFLI</sequence>
<protein>
    <submittedName>
        <fullName evidence="2">Uncharacterized protein</fullName>
    </submittedName>
</protein>
<feature type="compositionally biased region" description="Basic and acidic residues" evidence="1">
    <location>
        <begin position="7"/>
        <end position="17"/>
    </location>
</feature>
<feature type="compositionally biased region" description="Acidic residues" evidence="1">
    <location>
        <begin position="259"/>
        <end position="269"/>
    </location>
</feature>
<gene>
    <name evidence="2" type="ORF">IWZ03DRAFT_62947</name>
</gene>
<evidence type="ECO:0000256" key="1">
    <source>
        <dbReference type="SAM" id="MobiDB-lite"/>
    </source>
</evidence>
<feature type="compositionally biased region" description="Polar residues" evidence="1">
    <location>
        <begin position="293"/>
        <end position="310"/>
    </location>
</feature>
<dbReference type="EMBL" id="JBBPHU010000012">
    <property type="protein sequence ID" value="KAK7511555.1"/>
    <property type="molecule type" value="Genomic_DNA"/>
</dbReference>
<feature type="compositionally biased region" description="Polar residues" evidence="1">
    <location>
        <begin position="18"/>
        <end position="41"/>
    </location>
</feature>
<accession>A0ABR1KC70</accession>
<feature type="region of interest" description="Disordered" evidence="1">
    <location>
        <begin position="1"/>
        <end position="75"/>
    </location>
</feature>